<accession>A0A968KXA9</accession>
<reference evidence="1" key="1">
    <citation type="submission" date="2020-03" db="EMBL/GenBank/DDBJ databases">
        <title>Spirochaetal bacteria isolated from arthropods constitute a novel genus Entomospira genus novum within the order Spirochaetales.</title>
        <authorList>
            <person name="Grana-Miraglia L."/>
            <person name="Sikutova S."/>
            <person name="Fingerle V."/>
            <person name="Sing A."/>
            <person name="Castillo-Ramirez S."/>
            <person name="Margos G."/>
            <person name="Rudolf I."/>
        </authorList>
    </citation>
    <scope>NUCLEOTIDE SEQUENCE</scope>
    <source>
        <strain evidence="1">BR149</strain>
    </source>
</reference>
<organism evidence="1 2">
    <name type="scientific">Entomospira culicis</name>
    <dbReference type="NCBI Taxonomy" id="2719989"/>
    <lineage>
        <taxon>Bacteria</taxon>
        <taxon>Pseudomonadati</taxon>
        <taxon>Spirochaetota</taxon>
        <taxon>Spirochaetia</taxon>
        <taxon>Spirochaetales</taxon>
        <taxon>Spirochaetaceae</taxon>
        <taxon>Entomospira</taxon>
    </lineage>
</organism>
<dbReference type="RefSeq" id="WP_167696444.1">
    <property type="nucleotide sequence ID" value="NZ_CP118182.1"/>
</dbReference>
<name>A0A968KXA9_9SPIO</name>
<gene>
    <name evidence="1" type="ORF">HCT48_08070</name>
</gene>
<dbReference type="EMBL" id="JAATLM010000002">
    <property type="protein sequence ID" value="NIZ70162.1"/>
    <property type="molecule type" value="Genomic_DNA"/>
</dbReference>
<proteinExistence type="predicted"/>
<dbReference type="AlphaFoldDB" id="A0A968KXA9"/>
<evidence type="ECO:0000313" key="2">
    <source>
        <dbReference type="Proteomes" id="UP000778951"/>
    </source>
</evidence>
<sequence>MLYSRYRSVILMLFLFLPSSSMLLSSTETQTLNSGKIVFGFSVEDFHEGWQRVNHLLGTPFGDLLLSSVQHTPSRGRFVEASLTAQTSLLLYLDPQEDFITSILFKSPLPQKQFDHMIFHNLVTLLVSLVSYNIDFKTFDAIFKPLKKNQPSVHTQLYEDIFYISYTNRQKEFILVISPRQHII</sequence>
<protein>
    <submittedName>
        <fullName evidence="1">Uncharacterized protein</fullName>
    </submittedName>
</protein>
<keyword evidence="2" id="KW-1185">Reference proteome</keyword>
<evidence type="ECO:0000313" key="1">
    <source>
        <dbReference type="EMBL" id="NIZ70162.1"/>
    </source>
</evidence>
<dbReference type="Proteomes" id="UP000778951">
    <property type="component" value="Unassembled WGS sequence"/>
</dbReference>
<comment type="caution">
    <text evidence="1">The sequence shown here is derived from an EMBL/GenBank/DDBJ whole genome shotgun (WGS) entry which is preliminary data.</text>
</comment>